<keyword evidence="16" id="KW-1185">Reference proteome</keyword>
<dbReference type="GO" id="GO:0009916">
    <property type="term" value="F:alternative oxidase activity"/>
    <property type="evidence" value="ECO:0007669"/>
    <property type="project" value="UniProtKB-UniRule"/>
</dbReference>
<comment type="cofactor">
    <cofactor evidence="13">
        <name>Fe cation</name>
        <dbReference type="ChEBI" id="CHEBI:24875"/>
    </cofactor>
    <text evidence="13">Binds 2 iron ions per subunit.</text>
</comment>
<dbReference type="InterPro" id="IPR002680">
    <property type="entry name" value="AOX"/>
</dbReference>
<evidence type="ECO:0000256" key="14">
    <source>
        <dbReference type="SAM" id="MobiDB-lite"/>
    </source>
</evidence>
<organism evidence="15 16">
    <name type="scientific">Coccomyxa subellipsoidea (strain C-169)</name>
    <name type="common">Green microalga</name>
    <dbReference type="NCBI Taxonomy" id="574566"/>
    <lineage>
        <taxon>Eukaryota</taxon>
        <taxon>Viridiplantae</taxon>
        <taxon>Chlorophyta</taxon>
        <taxon>core chlorophytes</taxon>
        <taxon>Trebouxiophyceae</taxon>
        <taxon>Trebouxiophyceae incertae sedis</taxon>
        <taxon>Coccomyxaceae</taxon>
        <taxon>Coccomyxa</taxon>
        <taxon>Coccomyxa subellipsoidea</taxon>
    </lineage>
</organism>
<dbReference type="Pfam" id="PF01786">
    <property type="entry name" value="AOX"/>
    <property type="match status" value="1"/>
</dbReference>
<dbReference type="GO" id="GO:0046872">
    <property type="term" value="F:metal ion binding"/>
    <property type="evidence" value="ECO:0007669"/>
    <property type="project" value="UniProtKB-UniRule"/>
</dbReference>
<evidence type="ECO:0000256" key="12">
    <source>
        <dbReference type="ARBA" id="ARBA00023136"/>
    </source>
</evidence>
<dbReference type="Proteomes" id="UP000007264">
    <property type="component" value="Unassembled WGS sequence"/>
</dbReference>
<dbReference type="PANTHER" id="PTHR31803">
    <property type="entry name" value="ALTERNATIVE OXIDASE"/>
    <property type="match status" value="1"/>
</dbReference>
<keyword evidence="9" id="KW-1133">Transmembrane helix</keyword>
<dbReference type="GO" id="GO:0106292">
    <property type="term" value="F:superoxide-generating NADPH oxidase activity"/>
    <property type="evidence" value="ECO:0007669"/>
    <property type="project" value="UniProtKB-ARBA"/>
</dbReference>
<evidence type="ECO:0000256" key="11">
    <source>
        <dbReference type="ARBA" id="ARBA00023004"/>
    </source>
</evidence>
<reference evidence="15 16" key="1">
    <citation type="journal article" date="2012" name="Genome Biol.">
        <title>The genome of the polar eukaryotic microalga coccomyxa subellipsoidea reveals traits of cold adaptation.</title>
        <authorList>
            <person name="Blanc G."/>
            <person name="Agarkova I."/>
            <person name="Grimwood J."/>
            <person name="Kuo A."/>
            <person name="Brueggeman A."/>
            <person name="Dunigan D."/>
            <person name="Gurnon J."/>
            <person name="Ladunga I."/>
            <person name="Lindquist E."/>
            <person name="Lucas S."/>
            <person name="Pangilinan J."/>
            <person name="Proschold T."/>
            <person name="Salamov A."/>
            <person name="Schmutz J."/>
            <person name="Weeks D."/>
            <person name="Yamada T."/>
            <person name="Claverie J.M."/>
            <person name="Grigoriev I."/>
            <person name="Van Etten J."/>
            <person name="Lomsadze A."/>
            <person name="Borodovsky M."/>
        </authorList>
    </citation>
    <scope>NUCLEOTIDE SEQUENCE [LARGE SCALE GENOMIC DNA]</scope>
    <source>
        <strain evidence="15 16">C-169</strain>
    </source>
</reference>
<keyword evidence="10 13" id="KW-0560">Oxidoreductase</keyword>
<evidence type="ECO:0000256" key="13">
    <source>
        <dbReference type="RuleBase" id="RU003779"/>
    </source>
</evidence>
<keyword evidence="12 13" id="KW-0472">Membrane</keyword>
<comment type="subcellular location">
    <subcellularLocation>
        <location evidence="2">Membrane</location>
    </subcellularLocation>
</comment>
<dbReference type="GeneID" id="17043132"/>
<evidence type="ECO:0000313" key="16">
    <source>
        <dbReference type="Proteomes" id="UP000007264"/>
    </source>
</evidence>
<dbReference type="OrthoDB" id="4493at2759"/>
<name>I0Z3B0_COCSC</name>
<dbReference type="Gene3D" id="1.20.1260.140">
    <property type="entry name" value="Alternative oxidase"/>
    <property type="match status" value="1"/>
</dbReference>
<gene>
    <name evidence="15" type="ORF">COCSUDRAFT_46597</name>
</gene>
<dbReference type="GO" id="GO:0010230">
    <property type="term" value="P:alternative respiration"/>
    <property type="evidence" value="ECO:0007669"/>
    <property type="project" value="TreeGrafter"/>
</dbReference>
<evidence type="ECO:0000256" key="10">
    <source>
        <dbReference type="ARBA" id="ARBA00023002"/>
    </source>
</evidence>
<dbReference type="AlphaFoldDB" id="I0Z3B0"/>
<dbReference type="RefSeq" id="XP_005649673.1">
    <property type="nucleotide sequence ID" value="XM_005649616.1"/>
</dbReference>
<evidence type="ECO:0000256" key="9">
    <source>
        <dbReference type="ARBA" id="ARBA00022989"/>
    </source>
</evidence>
<evidence type="ECO:0000256" key="4">
    <source>
        <dbReference type="ARBA" id="ARBA00022448"/>
    </source>
</evidence>
<comment type="caution">
    <text evidence="15">The sequence shown here is derived from an EMBL/GenBank/DDBJ whole genome shotgun (WGS) entry which is preliminary data.</text>
</comment>
<protein>
    <recommendedName>
        <fullName evidence="13">Ubiquinol oxidase</fullName>
        <ecNumber evidence="13">1.10.3.11</ecNumber>
    </recommendedName>
</protein>
<keyword evidence="7 13" id="KW-0479">Metal-binding</keyword>
<dbReference type="InterPro" id="IPR038659">
    <property type="entry name" value="AOX_sf"/>
</dbReference>
<accession>I0Z3B0</accession>
<evidence type="ECO:0000256" key="2">
    <source>
        <dbReference type="ARBA" id="ARBA00004370"/>
    </source>
</evidence>
<evidence type="ECO:0000256" key="8">
    <source>
        <dbReference type="ARBA" id="ARBA00022982"/>
    </source>
</evidence>
<dbReference type="PANTHER" id="PTHR31803:SF19">
    <property type="entry name" value="UBIQUINOL OXIDASE"/>
    <property type="match status" value="1"/>
</dbReference>
<keyword evidence="5 13" id="KW-0679">Respiratory chain</keyword>
<comment type="catalytic activity">
    <reaction evidence="1 13">
        <text>2 a ubiquinol + O2 = 2 a ubiquinone + 2 H2O</text>
        <dbReference type="Rhea" id="RHEA:30255"/>
        <dbReference type="Rhea" id="RHEA-COMP:9565"/>
        <dbReference type="Rhea" id="RHEA-COMP:9566"/>
        <dbReference type="ChEBI" id="CHEBI:15377"/>
        <dbReference type="ChEBI" id="CHEBI:15379"/>
        <dbReference type="ChEBI" id="CHEBI:16389"/>
        <dbReference type="ChEBI" id="CHEBI:17976"/>
        <dbReference type="EC" id="1.10.3.11"/>
    </reaction>
</comment>
<dbReference type="eggNOG" id="ENOG502QRMM">
    <property type="taxonomic scope" value="Eukaryota"/>
</dbReference>
<dbReference type="GO" id="GO:0016020">
    <property type="term" value="C:membrane"/>
    <property type="evidence" value="ECO:0007669"/>
    <property type="project" value="UniProtKB-SubCell"/>
</dbReference>
<evidence type="ECO:0000313" key="15">
    <source>
        <dbReference type="EMBL" id="EIE25129.1"/>
    </source>
</evidence>
<evidence type="ECO:0000256" key="7">
    <source>
        <dbReference type="ARBA" id="ARBA00022723"/>
    </source>
</evidence>
<dbReference type="STRING" id="574566.I0Z3B0"/>
<dbReference type="KEGG" id="csl:COCSUDRAFT_46597"/>
<dbReference type="GO" id="GO:0098803">
    <property type="term" value="C:respiratory chain complex"/>
    <property type="evidence" value="ECO:0007669"/>
    <property type="project" value="UniProtKB-UniRule"/>
</dbReference>
<feature type="region of interest" description="Disordered" evidence="14">
    <location>
        <begin position="43"/>
        <end position="64"/>
    </location>
</feature>
<evidence type="ECO:0000256" key="6">
    <source>
        <dbReference type="ARBA" id="ARBA00022692"/>
    </source>
</evidence>
<evidence type="ECO:0000256" key="3">
    <source>
        <dbReference type="ARBA" id="ARBA00008388"/>
    </source>
</evidence>
<dbReference type="EMBL" id="AGSI01000004">
    <property type="protein sequence ID" value="EIE25129.1"/>
    <property type="molecule type" value="Genomic_DNA"/>
</dbReference>
<keyword evidence="4" id="KW-0813">Transport</keyword>
<proteinExistence type="inferred from homology"/>
<feature type="region of interest" description="Disordered" evidence="14">
    <location>
        <begin position="453"/>
        <end position="487"/>
    </location>
</feature>
<evidence type="ECO:0000256" key="1">
    <source>
        <dbReference type="ARBA" id="ARBA00001192"/>
    </source>
</evidence>
<keyword evidence="8 13" id="KW-0249">Electron transport</keyword>
<comment type="similarity">
    <text evidence="3 13">Belongs to the alternative oxidase family.</text>
</comment>
<dbReference type="EC" id="1.10.3.11" evidence="13"/>
<keyword evidence="11 13" id="KW-0408">Iron</keyword>
<sequence>MGLAMQPCVLPSTELACGHPIGGRHARDPSRCVRKRRCRHRGLRVSASASNQAARERPSVLTSQDNEGEDCKVFVSPDGSVQEVMCCDYGFRSGFGRLYQGGDGEIPKNFFALGADNFKKEFKQLRRSFRFNDYKEIREQNPPTNPLARVVSSVNKQVVRGFANLDHKLEDIGVLPPIKQAPLPEELMDEDGNLASDCSDVREKLKMLRLENAPVWEREKRRAAAPGHAKAPFIINVAYTTLCVVMDVLYNKRPIQRFWFLEVVARMPYFSYISMLHLYESLGWWRAGAELRRIHFAEEWNELHHLQIMESLGGDQFWIDRFAAQHAAVFYYWVIVGFFAFSPQLAYVFSELVEGHAVDTYEEFVEENAELLKTLPPPVVALEYYKNGDLYLFDELQTTGTDPKRRPSCNNLYDVFCNIAGDEREHVKTMRACRTYEIVSDIANRKLTRTEKADAVSPIPTSNGTGAGKEMPSGAGQVKQMDTSQLN</sequence>
<dbReference type="GO" id="GO:0005739">
    <property type="term" value="C:mitochondrion"/>
    <property type="evidence" value="ECO:0007669"/>
    <property type="project" value="TreeGrafter"/>
</dbReference>
<keyword evidence="6 13" id="KW-0812">Transmembrane</keyword>
<evidence type="ECO:0000256" key="5">
    <source>
        <dbReference type="ARBA" id="ARBA00022660"/>
    </source>
</evidence>
<dbReference type="GO" id="GO:0102721">
    <property type="term" value="F:ubiquinol:oxygen oxidoreductase activity"/>
    <property type="evidence" value="ECO:0007669"/>
    <property type="project" value="UniProtKB-EC"/>
</dbReference>